<evidence type="ECO:0000313" key="12">
    <source>
        <dbReference type="EMBL" id="OMH40402.1"/>
    </source>
</evidence>
<evidence type="ECO:0000256" key="6">
    <source>
        <dbReference type="ARBA" id="ARBA00022692"/>
    </source>
</evidence>
<evidence type="ECO:0000256" key="1">
    <source>
        <dbReference type="ARBA" id="ARBA00004651"/>
    </source>
</evidence>
<evidence type="ECO:0000256" key="4">
    <source>
        <dbReference type="ARBA" id="ARBA00022475"/>
    </source>
</evidence>
<dbReference type="GO" id="GO:0006817">
    <property type="term" value="P:phosphate ion transport"/>
    <property type="evidence" value="ECO:0007669"/>
    <property type="project" value="UniProtKB-KW"/>
</dbReference>
<dbReference type="PANTHER" id="PTHR30425:SF1">
    <property type="entry name" value="PHOSPHATE TRANSPORT SYSTEM PERMEASE PROTEIN PSTC"/>
    <property type="match status" value="1"/>
</dbReference>
<gene>
    <name evidence="12" type="ORF">BLW93_05260</name>
</gene>
<evidence type="ECO:0000256" key="3">
    <source>
        <dbReference type="ARBA" id="ARBA00022448"/>
    </source>
</evidence>
<dbReference type="EMBL" id="MOEN01000017">
    <property type="protein sequence ID" value="OMH40402.1"/>
    <property type="molecule type" value="Genomic_DNA"/>
</dbReference>
<dbReference type="GO" id="GO:0005886">
    <property type="term" value="C:plasma membrane"/>
    <property type="evidence" value="ECO:0007669"/>
    <property type="project" value="UniProtKB-SubCell"/>
</dbReference>
<dbReference type="PANTHER" id="PTHR30425">
    <property type="entry name" value="PHOSPHATE TRANSPORT SYSTEM PERMEASE PROTEIN PST"/>
    <property type="match status" value="1"/>
</dbReference>
<dbReference type="SUPFAM" id="SSF161098">
    <property type="entry name" value="MetI-like"/>
    <property type="match status" value="1"/>
</dbReference>
<keyword evidence="13" id="KW-1185">Reference proteome</keyword>
<feature type="domain" description="ABC transmembrane type-1" evidence="11">
    <location>
        <begin position="71"/>
        <end position="300"/>
    </location>
</feature>
<dbReference type="OrthoDB" id="9785113at2"/>
<evidence type="ECO:0000256" key="10">
    <source>
        <dbReference type="RuleBase" id="RU363054"/>
    </source>
</evidence>
<protein>
    <recommendedName>
        <fullName evidence="10">Phosphate transport system permease protein</fullName>
    </recommendedName>
</protein>
<dbReference type="Pfam" id="PF00528">
    <property type="entry name" value="BPD_transp_1"/>
    <property type="match status" value="1"/>
</dbReference>
<feature type="transmembrane region" description="Helical" evidence="9">
    <location>
        <begin position="215"/>
        <end position="235"/>
    </location>
</feature>
<evidence type="ECO:0000256" key="5">
    <source>
        <dbReference type="ARBA" id="ARBA00022592"/>
    </source>
</evidence>
<reference evidence="12 13" key="1">
    <citation type="submission" date="2016-10" db="EMBL/GenBank/DDBJ databases">
        <title>Genome sequence of a sulfur-reducing bacterium Desulfurobacterium indicum K6013.</title>
        <authorList>
            <person name="Cao J."/>
            <person name="Shao Z."/>
            <person name="Alain K."/>
            <person name="Jebbar M."/>
        </authorList>
    </citation>
    <scope>NUCLEOTIDE SEQUENCE [LARGE SCALE GENOMIC DNA]</scope>
    <source>
        <strain evidence="12 13">K6013</strain>
    </source>
</reference>
<keyword evidence="5 10" id="KW-0592">Phosphate transport</keyword>
<feature type="transmembrane region" description="Helical" evidence="9">
    <location>
        <begin position="108"/>
        <end position="132"/>
    </location>
</feature>
<dbReference type="PROSITE" id="PS50928">
    <property type="entry name" value="ABC_TM1"/>
    <property type="match status" value="1"/>
</dbReference>
<evidence type="ECO:0000256" key="2">
    <source>
        <dbReference type="ARBA" id="ARBA00007069"/>
    </source>
</evidence>
<organism evidence="12 13">
    <name type="scientific">Desulfurobacterium indicum</name>
    <dbReference type="NCBI Taxonomy" id="1914305"/>
    <lineage>
        <taxon>Bacteria</taxon>
        <taxon>Pseudomonadati</taxon>
        <taxon>Aquificota</taxon>
        <taxon>Aquificia</taxon>
        <taxon>Desulfurobacteriales</taxon>
        <taxon>Desulfurobacteriaceae</taxon>
        <taxon>Desulfurobacterium</taxon>
    </lineage>
</organism>
<accession>A0A1R1MKR9</accession>
<comment type="function">
    <text evidence="10">Part of the binding-protein-dependent transport system for phosphate; probably responsible for the translocation of the substrate across the membrane.</text>
</comment>
<dbReference type="AlphaFoldDB" id="A0A1R1MKR9"/>
<dbReference type="NCBIfam" id="TIGR02138">
    <property type="entry name" value="phosphate_pstC"/>
    <property type="match status" value="1"/>
</dbReference>
<keyword evidence="4 10" id="KW-1003">Cell membrane</keyword>
<dbReference type="InterPro" id="IPR011864">
    <property type="entry name" value="Phosphate_PstC"/>
</dbReference>
<evidence type="ECO:0000256" key="8">
    <source>
        <dbReference type="ARBA" id="ARBA00023136"/>
    </source>
</evidence>
<proteinExistence type="inferred from homology"/>
<feature type="transmembrane region" description="Helical" evidence="9">
    <location>
        <begin position="70"/>
        <end position="96"/>
    </location>
</feature>
<evidence type="ECO:0000256" key="7">
    <source>
        <dbReference type="ARBA" id="ARBA00022989"/>
    </source>
</evidence>
<dbReference type="InterPro" id="IPR051124">
    <property type="entry name" value="Phosphate_Transport_Permease"/>
</dbReference>
<dbReference type="GO" id="GO:0005315">
    <property type="term" value="F:phosphate transmembrane transporter activity"/>
    <property type="evidence" value="ECO:0007669"/>
    <property type="project" value="InterPro"/>
</dbReference>
<keyword evidence="8 9" id="KW-0472">Membrane</keyword>
<evidence type="ECO:0000256" key="9">
    <source>
        <dbReference type="RuleBase" id="RU363032"/>
    </source>
</evidence>
<sequence>MKGKGKLYLGDRVFQILAFLSTLIIVVSLFAIGITLYKEAAPAIHKFGIINFIKSPNWNPPMDEFGGLPAIYGTIVSTIISIVLSVPVAIGIAIFLTEIAPNRLKSPIGIAIELLAAIPSIIYGMWGLFYFAPVVRDYIQPVIHATLGKLPIVGPWFSGFTPGIGLFTASLVLAVMILPFTAAIARDSFNMVPPILKESAYALGATKWDVMKDVVLPYAKLGVIGGIILSLGRAMGETMAVTFVMGNQPVIPQSILQPATSITVTLANEFAEADTKIYLSSLFLLALILFVMSFIVIAIGKFLFLKKVERGK</sequence>
<feature type="transmembrane region" description="Helical" evidence="9">
    <location>
        <begin position="164"/>
        <end position="185"/>
    </location>
</feature>
<dbReference type="Proteomes" id="UP000187408">
    <property type="component" value="Unassembled WGS sequence"/>
</dbReference>
<dbReference type="CDD" id="cd06261">
    <property type="entry name" value="TM_PBP2"/>
    <property type="match status" value="1"/>
</dbReference>
<comment type="caution">
    <text evidence="12">The sequence shown here is derived from an EMBL/GenBank/DDBJ whole genome shotgun (WGS) entry which is preliminary data.</text>
</comment>
<keyword evidence="7 9" id="KW-1133">Transmembrane helix</keyword>
<feature type="transmembrane region" description="Helical" evidence="9">
    <location>
        <begin position="277"/>
        <end position="304"/>
    </location>
</feature>
<comment type="subcellular location">
    <subcellularLocation>
        <location evidence="1 9">Cell membrane</location>
        <topology evidence="1 9">Multi-pass membrane protein</topology>
    </subcellularLocation>
</comment>
<keyword evidence="3 9" id="KW-0813">Transport</keyword>
<keyword evidence="6 9" id="KW-0812">Transmembrane</keyword>
<name>A0A1R1MKR9_9BACT</name>
<comment type="similarity">
    <text evidence="2 10">Belongs to the binding-protein-dependent transport system permease family. CysTW subfamily.</text>
</comment>
<feature type="transmembrane region" description="Helical" evidence="9">
    <location>
        <begin position="12"/>
        <end position="37"/>
    </location>
</feature>
<dbReference type="InterPro" id="IPR035906">
    <property type="entry name" value="MetI-like_sf"/>
</dbReference>
<dbReference type="InterPro" id="IPR000515">
    <property type="entry name" value="MetI-like"/>
</dbReference>
<evidence type="ECO:0000259" key="11">
    <source>
        <dbReference type="PROSITE" id="PS50928"/>
    </source>
</evidence>
<dbReference type="STRING" id="1914305.BLW93_05260"/>
<dbReference type="Gene3D" id="1.10.3720.10">
    <property type="entry name" value="MetI-like"/>
    <property type="match status" value="1"/>
</dbReference>
<evidence type="ECO:0000313" key="13">
    <source>
        <dbReference type="Proteomes" id="UP000187408"/>
    </source>
</evidence>
<dbReference type="RefSeq" id="WP_076713059.1">
    <property type="nucleotide sequence ID" value="NZ_MOEN01000017.1"/>
</dbReference>